<evidence type="ECO:0000313" key="2">
    <source>
        <dbReference type="Proteomes" id="UP000242699"/>
    </source>
</evidence>
<name>A0A2T2XA05_9FIRM</name>
<accession>A0A2T2XA05</accession>
<dbReference type="AlphaFoldDB" id="A0A2T2XA05"/>
<dbReference type="Proteomes" id="UP000242699">
    <property type="component" value="Unassembled WGS sequence"/>
</dbReference>
<sequence>MEQLLAEGHGDPFRHIRWVVAFYALVSDIIWDLPAPVWCPIIFEPHEAGLRLCTTGTPPSGAQIRYMDMVRHLLC</sequence>
<protein>
    <submittedName>
        <fullName evidence="1">Uncharacterized protein</fullName>
    </submittedName>
</protein>
<dbReference type="EMBL" id="PXYT01000003">
    <property type="protein sequence ID" value="PSR31344.1"/>
    <property type="molecule type" value="Genomic_DNA"/>
</dbReference>
<reference evidence="1 2" key="1">
    <citation type="journal article" date="2014" name="BMC Genomics">
        <title>Comparison of environmental and isolate Sulfobacillus genomes reveals diverse carbon, sulfur, nitrogen, and hydrogen metabolisms.</title>
        <authorList>
            <person name="Justice N.B."/>
            <person name="Norman A."/>
            <person name="Brown C.T."/>
            <person name="Singh A."/>
            <person name="Thomas B.C."/>
            <person name="Banfield J.F."/>
        </authorList>
    </citation>
    <scope>NUCLEOTIDE SEQUENCE [LARGE SCALE GENOMIC DNA]</scope>
    <source>
        <strain evidence="1">AMDSBA1</strain>
    </source>
</reference>
<proteinExistence type="predicted"/>
<comment type="caution">
    <text evidence="1">The sequence shown here is derived from an EMBL/GenBank/DDBJ whole genome shotgun (WGS) entry which is preliminary data.</text>
</comment>
<organism evidence="1 2">
    <name type="scientific">Sulfobacillus benefaciens</name>
    <dbReference type="NCBI Taxonomy" id="453960"/>
    <lineage>
        <taxon>Bacteria</taxon>
        <taxon>Bacillati</taxon>
        <taxon>Bacillota</taxon>
        <taxon>Clostridia</taxon>
        <taxon>Eubacteriales</taxon>
        <taxon>Clostridiales Family XVII. Incertae Sedis</taxon>
        <taxon>Sulfobacillus</taxon>
    </lineage>
</organism>
<evidence type="ECO:0000313" key="1">
    <source>
        <dbReference type="EMBL" id="PSR31344.1"/>
    </source>
</evidence>
<gene>
    <name evidence="1" type="ORF">C7B43_02970</name>
</gene>